<dbReference type="AlphaFoldDB" id="Q49VS3"/>
<dbReference type="KEGG" id="ssp:SSP1992"/>
<evidence type="ECO:0000313" key="1">
    <source>
        <dbReference type="EMBL" id="BAE19137.1"/>
    </source>
</evidence>
<sequence>MSPLFLKIYDFECPYWSMVYGSSLKSLTHTMILGINH</sequence>
<keyword evidence="2" id="KW-1185">Reference proteome</keyword>
<organism evidence="1 2">
    <name type="scientific">Staphylococcus saprophyticus subsp. saprophyticus (strain ATCC 15305 / DSM 20229 / NCIMB 8711 / NCTC 7292 / S-41)</name>
    <dbReference type="NCBI Taxonomy" id="342451"/>
    <lineage>
        <taxon>Bacteria</taxon>
        <taxon>Bacillati</taxon>
        <taxon>Bacillota</taxon>
        <taxon>Bacilli</taxon>
        <taxon>Bacillales</taxon>
        <taxon>Staphylococcaceae</taxon>
        <taxon>Staphylococcus</taxon>
    </lineage>
</organism>
<accession>Q49VS3</accession>
<dbReference type="Proteomes" id="UP000006371">
    <property type="component" value="Chromosome"/>
</dbReference>
<evidence type="ECO:0000313" key="2">
    <source>
        <dbReference type="Proteomes" id="UP000006371"/>
    </source>
</evidence>
<protein>
    <submittedName>
        <fullName evidence="1">Uncharacterized protein</fullName>
    </submittedName>
</protein>
<gene>
    <name evidence="1" type="ordered locus">SSP1992</name>
</gene>
<dbReference type="HOGENOM" id="CLU_3348891_0_0_9"/>
<proteinExistence type="predicted"/>
<dbReference type="EMBL" id="AP008934">
    <property type="protein sequence ID" value="BAE19137.1"/>
    <property type="molecule type" value="Genomic_DNA"/>
</dbReference>
<reference evidence="1 2" key="1">
    <citation type="journal article" date="2005" name="Proc. Natl. Acad. Sci. U.S.A.">
        <title>Whole genome sequence of Staphylococcus saprophyticus reveals the pathogenesis of uncomplicated urinary tract infection.</title>
        <authorList>
            <person name="Kuroda M."/>
            <person name="Yamashita A."/>
            <person name="Hirakawa H."/>
            <person name="Kumano M."/>
            <person name="Morikawa K."/>
            <person name="Higashide M."/>
            <person name="Maruyama A."/>
            <person name="Inose Y."/>
            <person name="Matoba K."/>
            <person name="Toh H."/>
            <person name="Kuhara S."/>
            <person name="Hattori M."/>
            <person name="Ohta T."/>
        </authorList>
    </citation>
    <scope>NUCLEOTIDE SEQUENCE [LARGE SCALE GENOMIC DNA]</scope>
    <source>
        <strain evidence="2">ATCC 15305 / DSM 20229 / NCIMB 8711 / NCTC 7292 / S-41</strain>
    </source>
</reference>
<name>Q49VS3_STAS1</name>